<evidence type="ECO:0000256" key="3">
    <source>
        <dbReference type="ARBA" id="ARBA00022827"/>
    </source>
</evidence>
<dbReference type="InterPro" id="IPR023753">
    <property type="entry name" value="FAD/NAD-binding_dom"/>
</dbReference>
<evidence type="ECO:0000256" key="5">
    <source>
        <dbReference type="ARBA" id="ARBA00023027"/>
    </source>
</evidence>
<dbReference type="InterPro" id="IPR045024">
    <property type="entry name" value="NDH-2"/>
</dbReference>
<dbReference type="PANTHER" id="PTHR43706">
    <property type="entry name" value="NADH DEHYDROGENASE"/>
    <property type="match status" value="1"/>
</dbReference>
<keyword evidence="4" id="KW-0560">Oxidoreductase</keyword>
<dbReference type="Gene3D" id="3.50.50.100">
    <property type="match status" value="1"/>
</dbReference>
<name>A0AAN8A5Y2_9PEZI</name>
<evidence type="ECO:0000256" key="2">
    <source>
        <dbReference type="ARBA" id="ARBA00022630"/>
    </source>
</evidence>
<keyword evidence="2" id="KW-0285">Flavoprotein</keyword>
<comment type="caution">
    <text evidence="7">The sequence shown here is derived from an EMBL/GenBank/DDBJ whole genome shotgun (WGS) entry which is preliminary data.</text>
</comment>
<dbReference type="PRINTS" id="PR00411">
    <property type="entry name" value="PNDRDTASEI"/>
</dbReference>
<dbReference type="EMBL" id="JAVRQU010000002">
    <property type="protein sequence ID" value="KAK5706464.1"/>
    <property type="molecule type" value="Genomic_DNA"/>
</dbReference>
<evidence type="ECO:0000313" key="7">
    <source>
        <dbReference type="EMBL" id="KAK5706464.1"/>
    </source>
</evidence>
<evidence type="ECO:0000313" key="8">
    <source>
        <dbReference type="Proteomes" id="UP001310594"/>
    </source>
</evidence>
<proteinExistence type="inferred from homology"/>
<dbReference type="Proteomes" id="UP001310594">
    <property type="component" value="Unassembled WGS sequence"/>
</dbReference>
<dbReference type="SUPFAM" id="SSF51905">
    <property type="entry name" value="FAD/NAD(P)-binding domain"/>
    <property type="match status" value="2"/>
</dbReference>
<dbReference type="GO" id="GO:0003954">
    <property type="term" value="F:NADH dehydrogenase activity"/>
    <property type="evidence" value="ECO:0007669"/>
    <property type="project" value="InterPro"/>
</dbReference>
<dbReference type="PRINTS" id="PR00368">
    <property type="entry name" value="FADPNR"/>
</dbReference>
<evidence type="ECO:0000256" key="1">
    <source>
        <dbReference type="ARBA" id="ARBA00005272"/>
    </source>
</evidence>
<feature type="domain" description="FAD/NAD(P)-binding" evidence="6">
    <location>
        <begin position="5"/>
        <end position="344"/>
    </location>
</feature>
<protein>
    <recommendedName>
        <fullName evidence="6">FAD/NAD(P)-binding domain-containing protein</fullName>
    </recommendedName>
</protein>
<reference evidence="7" key="1">
    <citation type="submission" date="2023-08" db="EMBL/GenBank/DDBJ databases">
        <title>Black Yeasts Isolated from many extreme environments.</title>
        <authorList>
            <person name="Coleine C."/>
            <person name="Stajich J.E."/>
            <person name="Selbmann L."/>
        </authorList>
    </citation>
    <scope>NUCLEOTIDE SEQUENCE</scope>
    <source>
        <strain evidence="7">CCFEE 5810</strain>
    </source>
</reference>
<organism evidence="7 8">
    <name type="scientific">Elasticomyces elasticus</name>
    <dbReference type="NCBI Taxonomy" id="574655"/>
    <lineage>
        <taxon>Eukaryota</taxon>
        <taxon>Fungi</taxon>
        <taxon>Dikarya</taxon>
        <taxon>Ascomycota</taxon>
        <taxon>Pezizomycotina</taxon>
        <taxon>Dothideomycetes</taxon>
        <taxon>Dothideomycetidae</taxon>
        <taxon>Mycosphaerellales</taxon>
        <taxon>Teratosphaeriaceae</taxon>
        <taxon>Elasticomyces</taxon>
    </lineage>
</organism>
<comment type="similarity">
    <text evidence="1">Belongs to the NADH dehydrogenase family.</text>
</comment>
<accession>A0AAN8A5Y2</accession>
<dbReference type="AlphaFoldDB" id="A0AAN8A5Y2"/>
<dbReference type="PANTHER" id="PTHR43706:SF17">
    <property type="entry name" value="NADH DEHYDROGENASE (EUROFUNG)"/>
    <property type="match status" value="1"/>
</dbReference>
<keyword evidence="5" id="KW-0520">NAD</keyword>
<dbReference type="GO" id="GO:0005739">
    <property type="term" value="C:mitochondrion"/>
    <property type="evidence" value="ECO:0007669"/>
    <property type="project" value="TreeGrafter"/>
</dbReference>
<evidence type="ECO:0000256" key="4">
    <source>
        <dbReference type="ARBA" id="ARBA00023002"/>
    </source>
</evidence>
<evidence type="ECO:0000259" key="6">
    <source>
        <dbReference type="Pfam" id="PF07992"/>
    </source>
</evidence>
<keyword evidence="3" id="KW-0274">FAD</keyword>
<sequence>MALQNVVIIGGGWAGYTLSRSLDDKRFQITVISPEPTSPYTPLLASAACGLFSFSLVGCWYRFTSYISVLTPLVQAEDSIRHKRRAVRLIQARVRDIDFEKKICSCNPAFPKLADQIFDVSYDSLIIAPGCETNTFNTPGVSENALFVRTVADAMAVRQRLLDILEMASLPNMTEVQQRNLLHIIVVGGGPTGVEITAEMYDLVHNDLIYLYPDLAGKISVAIHDVAAQILSVFDAKLAEYALSSFTHHDVEIKTASHITKVDNNTVYTKEDGAIKATGNRQVPLVDSLKLTKSAHLPRIQTDYYLHPLRLDGTPISDVYAVGDAADITDGELPTTAEVACQKGEYVAKVLNTGRSDPFVYQQKMLVAYTGQHDGVIAGRKDWTGGAAWVAWRSKNLTWARSWRNKILIVTTWMLNYTFGKEIARA</sequence>
<dbReference type="Pfam" id="PF07992">
    <property type="entry name" value="Pyr_redox_2"/>
    <property type="match status" value="1"/>
</dbReference>
<gene>
    <name evidence="7" type="ORF">LTR97_001452</name>
</gene>
<dbReference type="InterPro" id="IPR036188">
    <property type="entry name" value="FAD/NAD-bd_sf"/>
</dbReference>